<accession>A0A3P7JBU9</accession>
<dbReference type="OrthoDB" id="185618at2759"/>
<dbReference type="EMBL" id="UYYB01120749">
    <property type="protein sequence ID" value="VDM83041.1"/>
    <property type="molecule type" value="Genomic_DNA"/>
</dbReference>
<sequence>MSEKSNSDSGAPPAKKMFAFRQSALSAKADQLWNQRKTGSGFGVTPSAHVQLEKKSLDDVLGRMAAEKKQREEREGKGQPLFVFGSKISDRVVKVNRF</sequence>
<organism evidence="1 2">
    <name type="scientific">Strongylus vulgaris</name>
    <name type="common">Blood worm</name>
    <dbReference type="NCBI Taxonomy" id="40348"/>
    <lineage>
        <taxon>Eukaryota</taxon>
        <taxon>Metazoa</taxon>
        <taxon>Ecdysozoa</taxon>
        <taxon>Nematoda</taxon>
        <taxon>Chromadorea</taxon>
        <taxon>Rhabditida</taxon>
        <taxon>Rhabditina</taxon>
        <taxon>Rhabditomorpha</taxon>
        <taxon>Strongyloidea</taxon>
        <taxon>Strongylidae</taxon>
        <taxon>Strongylus</taxon>
    </lineage>
</organism>
<dbReference type="AlphaFoldDB" id="A0A3P7JBU9"/>
<name>A0A3P7JBU9_STRVU</name>
<dbReference type="Proteomes" id="UP000270094">
    <property type="component" value="Unassembled WGS sequence"/>
</dbReference>
<reference evidence="1 2" key="1">
    <citation type="submission" date="2018-11" db="EMBL/GenBank/DDBJ databases">
        <authorList>
            <consortium name="Pathogen Informatics"/>
        </authorList>
    </citation>
    <scope>NUCLEOTIDE SEQUENCE [LARGE SCALE GENOMIC DNA]</scope>
</reference>
<evidence type="ECO:0000313" key="2">
    <source>
        <dbReference type="Proteomes" id="UP000270094"/>
    </source>
</evidence>
<evidence type="ECO:0000313" key="1">
    <source>
        <dbReference type="EMBL" id="VDM83041.1"/>
    </source>
</evidence>
<proteinExistence type="predicted"/>
<gene>
    <name evidence="1" type="ORF">SVUK_LOCUS18039</name>
</gene>
<keyword evidence="2" id="KW-1185">Reference proteome</keyword>
<protein>
    <submittedName>
        <fullName evidence="1">Uncharacterized protein</fullName>
    </submittedName>
</protein>